<proteinExistence type="predicted"/>
<accession>A0A2T2P144</accession>
<dbReference type="Proteomes" id="UP000240883">
    <property type="component" value="Unassembled WGS sequence"/>
</dbReference>
<evidence type="ECO:0000313" key="1">
    <source>
        <dbReference type="EMBL" id="PSN71068.1"/>
    </source>
</evidence>
<gene>
    <name evidence="1" type="ORF">BS50DRAFT_570478</name>
</gene>
<name>A0A2T2P144_CORCC</name>
<reference evidence="1 2" key="1">
    <citation type="journal article" date="2018" name="Front. Microbiol.">
        <title>Genome-Wide Analysis of Corynespora cassiicola Leaf Fall Disease Putative Effectors.</title>
        <authorList>
            <person name="Lopez D."/>
            <person name="Ribeiro S."/>
            <person name="Label P."/>
            <person name="Fumanal B."/>
            <person name="Venisse J.S."/>
            <person name="Kohler A."/>
            <person name="de Oliveira R.R."/>
            <person name="Labutti K."/>
            <person name="Lipzen A."/>
            <person name="Lail K."/>
            <person name="Bauer D."/>
            <person name="Ohm R.A."/>
            <person name="Barry K.W."/>
            <person name="Spatafora J."/>
            <person name="Grigoriev I.V."/>
            <person name="Martin F.M."/>
            <person name="Pujade-Renaud V."/>
        </authorList>
    </citation>
    <scope>NUCLEOTIDE SEQUENCE [LARGE SCALE GENOMIC DNA]</scope>
    <source>
        <strain evidence="1 2">Philippines</strain>
    </source>
</reference>
<organism evidence="1 2">
    <name type="scientific">Corynespora cassiicola Philippines</name>
    <dbReference type="NCBI Taxonomy" id="1448308"/>
    <lineage>
        <taxon>Eukaryota</taxon>
        <taxon>Fungi</taxon>
        <taxon>Dikarya</taxon>
        <taxon>Ascomycota</taxon>
        <taxon>Pezizomycotina</taxon>
        <taxon>Dothideomycetes</taxon>
        <taxon>Pleosporomycetidae</taxon>
        <taxon>Pleosporales</taxon>
        <taxon>Corynesporascaceae</taxon>
        <taxon>Corynespora</taxon>
    </lineage>
</organism>
<dbReference type="AlphaFoldDB" id="A0A2T2P144"/>
<protein>
    <submittedName>
        <fullName evidence="1">Uncharacterized protein</fullName>
    </submittedName>
</protein>
<dbReference type="EMBL" id="KZ678131">
    <property type="protein sequence ID" value="PSN71068.1"/>
    <property type="molecule type" value="Genomic_DNA"/>
</dbReference>
<keyword evidence="2" id="KW-1185">Reference proteome</keyword>
<evidence type="ECO:0000313" key="2">
    <source>
        <dbReference type="Proteomes" id="UP000240883"/>
    </source>
</evidence>
<sequence length="85" mass="9153">MIVRRSTLAACGWNAAPARLLGEARLQGMLKDDVCATRNEANIAKETMAPYSSLKTPAVLHGELAETTRFGTATSPAQCNRRSAY</sequence>